<dbReference type="EMBL" id="BAABDQ010000035">
    <property type="protein sequence ID" value="GAA3600389.1"/>
    <property type="molecule type" value="Genomic_DNA"/>
</dbReference>
<gene>
    <name evidence="4" type="ORF">GCM10022419_100580</name>
</gene>
<reference evidence="5" key="1">
    <citation type="journal article" date="2019" name="Int. J. Syst. Evol. Microbiol.">
        <title>The Global Catalogue of Microorganisms (GCM) 10K type strain sequencing project: providing services to taxonomists for standard genome sequencing and annotation.</title>
        <authorList>
            <consortium name="The Broad Institute Genomics Platform"/>
            <consortium name="The Broad Institute Genome Sequencing Center for Infectious Disease"/>
            <person name="Wu L."/>
            <person name="Ma J."/>
        </authorList>
    </citation>
    <scope>NUCLEOTIDE SEQUENCE [LARGE SCALE GENOMIC DNA]</scope>
    <source>
        <strain evidence="5">JCM 17326</strain>
    </source>
</reference>
<comment type="caution">
    <text evidence="4">The sequence shown here is derived from an EMBL/GenBank/DDBJ whole genome shotgun (WGS) entry which is preliminary data.</text>
</comment>
<dbReference type="RefSeq" id="WP_345573125.1">
    <property type="nucleotide sequence ID" value="NZ_BAABDQ010000035.1"/>
</dbReference>
<evidence type="ECO:0000259" key="3">
    <source>
        <dbReference type="PROSITE" id="PS50801"/>
    </source>
</evidence>
<keyword evidence="5" id="KW-1185">Reference proteome</keyword>
<feature type="domain" description="STAS" evidence="3">
    <location>
        <begin position="15"/>
        <end position="112"/>
    </location>
</feature>
<proteinExistence type="inferred from homology"/>
<evidence type="ECO:0000256" key="1">
    <source>
        <dbReference type="ARBA" id="ARBA00009013"/>
    </source>
</evidence>
<dbReference type="CDD" id="cd07043">
    <property type="entry name" value="STAS_anti-anti-sigma_factors"/>
    <property type="match status" value="1"/>
</dbReference>
<accession>A0ABP6Z9A2</accession>
<dbReference type="InterPro" id="IPR036513">
    <property type="entry name" value="STAS_dom_sf"/>
</dbReference>
<name>A0ABP6Z9A2_9ACTN</name>
<evidence type="ECO:0000256" key="2">
    <source>
        <dbReference type="RuleBase" id="RU003749"/>
    </source>
</evidence>
<evidence type="ECO:0000313" key="5">
    <source>
        <dbReference type="Proteomes" id="UP001500630"/>
    </source>
</evidence>
<dbReference type="Pfam" id="PF01740">
    <property type="entry name" value="STAS"/>
    <property type="match status" value="1"/>
</dbReference>
<organism evidence="4 5">
    <name type="scientific">Nonomuraea rosea</name>
    <dbReference type="NCBI Taxonomy" id="638574"/>
    <lineage>
        <taxon>Bacteria</taxon>
        <taxon>Bacillati</taxon>
        <taxon>Actinomycetota</taxon>
        <taxon>Actinomycetes</taxon>
        <taxon>Streptosporangiales</taxon>
        <taxon>Streptosporangiaceae</taxon>
        <taxon>Nonomuraea</taxon>
    </lineage>
</organism>
<dbReference type="PANTHER" id="PTHR33495:SF2">
    <property type="entry name" value="ANTI-SIGMA FACTOR ANTAGONIST TM_1081-RELATED"/>
    <property type="match status" value="1"/>
</dbReference>
<evidence type="ECO:0000313" key="4">
    <source>
        <dbReference type="EMBL" id="GAA3600389.1"/>
    </source>
</evidence>
<dbReference type="PROSITE" id="PS50801">
    <property type="entry name" value="STAS"/>
    <property type="match status" value="1"/>
</dbReference>
<sequence length="124" mass="13304">MSPLSVDERRLATGVLVTVTGEADSTNADWLESSIERVQRQGESLVLDLSGLTFMDSSGLAVLLRLNAAARAQGGGLHLAAVQDLPARVLQISGVWDALNIHPSVDEAVAVVLHDHETRLQERQ</sequence>
<dbReference type="PANTHER" id="PTHR33495">
    <property type="entry name" value="ANTI-SIGMA FACTOR ANTAGONIST TM_1081-RELATED-RELATED"/>
    <property type="match status" value="1"/>
</dbReference>
<dbReference type="Gene3D" id="3.30.750.24">
    <property type="entry name" value="STAS domain"/>
    <property type="match status" value="1"/>
</dbReference>
<protein>
    <recommendedName>
        <fullName evidence="2">Anti-sigma factor antagonist</fullName>
    </recommendedName>
</protein>
<dbReference type="Proteomes" id="UP001500630">
    <property type="component" value="Unassembled WGS sequence"/>
</dbReference>
<comment type="similarity">
    <text evidence="1 2">Belongs to the anti-sigma-factor antagonist family.</text>
</comment>
<dbReference type="InterPro" id="IPR002645">
    <property type="entry name" value="STAS_dom"/>
</dbReference>
<dbReference type="SUPFAM" id="SSF52091">
    <property type="entry name" value="SpoIIaa-like"/>
    <property type="match status" value="1"/>
</dbReference>
<dbReference type="InterPro" id="IPR003658">
    <property type="entry name" value="Anti-sigma_ant"/>
</dbReference>
<dbReference type="NCBIfam" id="TIGR00377">
    <property type="entry name" value="ant_ant_sig"/>
    <property type="match status" value="1"/>
</dbReference>